<dbReference type="Gene3D" id="3.90.190.10">
    <property type="entry name" value="Protein tyrosine phosphatase superfamily"/>
    <property type="match status" value="1"/>
</dbReference>
<proteinExistence type="predicted"/>
<evidence type="ECO:0000313" key="3">
    <source>
        <dbReference type="Proteomes" id="UP000476837"/>
    </source>
</evidence>
<dbReference type="AlphaFoldDB" id="A0A6L3B193"/>
<evidence type="ECO:0000259" key="1">
    <source>
        <dbReference type="Pfam" id="PF04273"/>
    </source>
</evidence>
<dbReference type="InterPro" id="IPR029021">
    <property type="entry name" value="Prot-tyrosine_phosphatase-like"/>
</dbReference>
<name>A0A6L3B193_AZOBR</name>
<dbReference type="GO" id="GO:0016787">
    <property type="term" value="F:hydrolase activity"/>
    <property type="evidence" value="ECO:0007669"/>
    <property type="project" value="InterPro"/>
</dbReference>
<dbReference type="SUPFAM" id="SSF52799">
    <property type="entry name" value="(Phosphotyrosine protein) phosphatases II"/>
    <property type="match status" value="1"/>
</dbReference>
<evidence type="ECO:0000313" key="2">
    <source>
        <dbReference type="EMBL" id="KAA0686080.1"/>
    </source>
</evidence>
<dbReference type="Proteomes" id="UP000476837">
    <property type="component" value="Unassembled WGS sequence"/>
</dbReference>
<dbReference type="EMBL" id="QOKV01000005">
    <property type="protein sequence ID" value="KAA0686080.1"/>
    <property type="molecule type" value="Genomic_DNA"/>
</dbReference>
<gene>
    <name evidence="2" type="ORF">DS837_10195</name>
</gene>
<dbReference type="InterPro" id="IPR005939">
    <property type="entry name" value="BLH_phosphatase-like"/>
</dbReference>
<organism evidence="2 3">
    <name type="scientific">Azospirillum brasilense</name>
    <dbReference type="NCBI Taxonomy" id="192"/>
    <lineage>
        <taxon>Bacteria</taxon>
        <taxon>Pseudomonadati</taxon>
        <taxon>Pseudomonadota</taxon>
        <taxon>Alphaproteobacteria</taxon>
        <taxon>Rhodospirillales</taxon>
        <taxon>Azospirillaceae</taxon>
        <taxon>Azospirillum</taxon>
    </lineage>
</organism>
<accession>A0A6L3B193</accession>
<dbReference type="RefSeq" id="WP_149164651.1">
    <property type="nucleotide sequence ID" value="NZ_QOKV01000005.1"/>
</dbReference>
<feature type="domain" description="Beta-lactamase hydrolase-like protein phosphatase-like" evidence="1">
    <location>
        <begin position="21"/>
        <end position="102"/>
    </location>
</feature>
<comment type="caution">
    <text evidence="2">The sequence shown here is derived from an EMBL/GenBank/DDBJ whole genome shotgun (WGS) entry which is preliminary data.</text>
</comment>
<reference evidence="2 3" key="1">
    <citation type="submission" date="2018-07" db="EMBL/GenBank/DDBJ databases">
        <title>Genome sequence of Roseomonas fauriae ATCC 49958.</title>
        <authorList>
            <person name="Sant'Anna F.H."/>
            <person name="Baldani J.I."/>
            <person name="Zilli J.E."/>
            <person name="Reis V.M."/>
            <person name="Hartmann A."/>
            <person name="Cruz L."/>
            <person name="de Souza E.M."/>
            <person name="de Oliveira Pedrosa F."/>
            <person name="Passaglia L.M.P."/>
        </authorList>
    </citation>
    <scope>NUCLEOTIDE SEQUENCE [LARGE SCALE GENOMIC DNA]</scope>
    <source>
        <strain evidence="2 3">ATCC 49958</strain>
    </source>
</reference>
<sequence length="155" mass="16721">MTDRLRVDDRFTIEMTPPTADRVGELAREGFRSIVNLRTPGEKDEVLSPTKEGEIARSHGLAYLSIPVSPQDMNEATAERFDREVAGLPGPVAIHCASGRRAGLFTFMHVARIEGLSGDAAAAKAEAMGFQFGTPEMKALFKRYVDGGKTQGGAP</sequence>
<protein>
    <submittedName>
        <fullName evidence="2">Phosphatase</fullName>
    </submittedName>
</protein>
<dbReference type="Pfam" id="PF04273">
    <property type="entry name" value="BLH_phosphatase"/>
    <property type="match status" value="1"/>
</dbReference>